<name>A0A1H8RL70_9ACTN</name>
<evidence type="ECO:0000256" key="1">
    <source>
        <dbReference type="ARBA" id="ARBA00004370"/>
    </source>
</evidence>
<dbReference type="RefSeq" id="WP_091941150.1">
    <property type="nucleotide sequence ID" value="NZ_FOEE01000003.1"/>
</dbReference>
<dbReference type="OrthoDB" id="5196392at2"/>
<sequence>MSDTARPRPSARRRAPLPAPVAREAAGSPARAAVADAGMRPDGAEEEVPGAPDPTPDDGARGLRADDPADRPAGEGTTDDGEGDRATTPRRRRRAIGLPLVPALGVLLLLLLGLNAYLLAPRLFAEESSVRTGTYVDVLQAARANVVDLTSFDYLTIDEDIEQARRVTTGELTGETVGSLEDARQALVDGQAVTSTDVVGAGVTRATEDEGTVVMVISTTRQGSGVPAQVSRSRIEVDLQREGDRWLLSAIRGTGPDE</sequence>
<feature type="transmembrane region" description="Helical" evidence="4">
    <location>
        <begin position="95"/>
        <end position="120"/>
    </location>
</feature>
<dbReference type="STRING" id="673521.SAMN05660991_01185"/>
<feature type="compositionally biased region" description="Basic and acidic residues" evidence="3">
    <location>
        <begin position="58"/>
        <end position="73"/>
    </location>
</feature>
<evidence type="ECO:0000256" key="4">
    <source>
        <dbReference type="SAM" id="Phobius"/>
    </source>
</evidence>
<dbReference type="GO" id="GO:0016020">
    <property type="term" value="C:membrane"/>
    <property type="evidence" value="ECO:0007669"/>
    <property type="project" value="UniProtKB-SubCell"/>
</dbReference>
<keyword evidence="4" id="KW-0812">Transmembrane</keyword>
<evidence type="ECO:0000313" key="5">
    <source>
        <dbReference type="EMBL" id="SEO67135.1"/>
    </source>
</evidence>
<keyword evidence="6" id="KW-1185">Reference proteome</keyword>
<evidence type="ECO:0000313" key="6">
    <source>
        <dbReference type="Proteomes" id="UP000198960"/>
    </source>
</evidence>
<reference evidence="6" key="1">
    <citation type="submission" date="2016-10" db="EMBL/GenBank/DDBJ databases">
        <authorList>
            <person name="Varghese N."/>
            <person name="Submissions S."/>
        </authorList>
    </citation>
    <scope>NUCLEOTIDE SEQUENCE [LARGE SCALE GENOMIC DNA]</scope>
    <source>
        <strain evidence="6">DSM 45413</strain>
    </source>
</reference>
<gene>
    <name evidence="5" type="ORF">SAMN05660991_01185</name>
</gene>
<dbReference type="AlphaFoldDB" id="A0A1H8RL70"/>
<evidence type="ECO:0000256" key="3">
    <source>
        <dbReference type="SAM" id="MobiDB-lite"/>
    </source>
</evidence>
<feature type="region of interest" description="Disordered" evidence="3">
    <location>
        <begin position="1"/>
        <end position="90"/>
    </location>
</feature>
<keyword evidence="2 4" id="KW-0472">Membrane</keyword>
<dbReference type="PANTHER" id="PTHR37042:SF4">
    <property type="entry name" value="OUTER MEMBRANE PROTEIN RV1973"/>
    <property type="match status" value="1"/>
</dbReference>
<feature type="compositionally biased region" description="Low complexity" evidence="3">
    <location>
        <begin position="20"/>
        <end position="38"/>
    </location>
</feature>
<organism evidence="5 6">
    <name type="scientific">Trujillonella endophytica</name>
    <dbReference type="NCBI Taxonomy" id="673521"/>
    <lineage>
        <taxon>Bacteria</taxon>
        <taxon>Bacillati</taxon>
        <taxon>Actinomycetota</taxon>
        <taxon>Actinomycetes</taxon>
        <taxon>Geodermatophilales</taxon>
        <taxon>Geodermatophilaceae</taxon>
        <taxon>Trujillonella</taxon>
    </lineage>
</organism>
<keyword evidence="4" id="KW-1133">Transmembrane helix</keyword>
<dbReference type="EMBL" id="FOEE01000003">
    <property type="protein sequence ID" value="SEO67135.1"/>
    <property type="molecule type" value="Genomic_DNA"/>
</dbReference>
<comment type="subcellular location">
    <subcellularLocation>
        <location evidence="1">Membrane</location>
    </subcellularLocation>
</comment>
<accession>A0A1H8RL70</accession>
<dbReference type="PANTHER" id="PTHR37042">
    <property type="entry name" value="OUTER MEMBRANE PROTEIN RV1973"/>
    <property type="match status" value="1"/>
</dbReference>
<protein>
    <submittedName>
        <fullName evidence="5">Mce-associated membrane protein</fullName>
    </submittedName>
</protein>
<dbReference type="Proteomes" id="UP000198960">
    <property type="component" value="Unassembled WGS sequence"/>
</dbReference>
<proteinExistence type="predicted"/>
<evidence type="ECO:0000256" key="2">
    <source>
        <dbReference type="ARBA" id="ARBA00023136"/>
    </source>
</evidence>